<dbReference type="AlphaFoldDB" id="A0AAW9R825"/>
<comment type="caution">
    <text evidence="1">The sequence shown here is derived from an EMBL/GenBank/DDBJ whole genome shotgun (WGS) entry which is preliminary data.</text>
</comment>
<gene>
    <name evidence="1" type="ORF">V3330_14280</name>
</gene>
<dbReference type="EMBL" id="JAZHOG010000009">
    <property type="protein sequence ID" value="MEJ8568797.1"/>
    <property type="molecule type" value="Genomic_DNA"/>
</dbReference>
<sequence length="67" mass="8028">MRFMLILIIVLLLAYKWWPRDEPPPVEETFIGDQIQPLRKAERFQEKDYNDALDRHREKLDAATDDG</sequence>
<organism evidence="1 2">
    <name type="scientific">Elongatibacter sediminis</name>
    <dbReference type="NCBI Taxonomy" id="3119006"/>
    <lineage>
        <taxon>Bacteria</taxon>
        <taxon>Pseudomonadati</taxon>
        <taxon>Pseudomonadota</taxon>
        <taxon>Gammaproteobacteria</taxon>
        <taxon>Chromatiales</taxon>
        <taxon>Wenzhouxiangellaceae</taxon>
        <taxon>Elongatibacter</taxon>
    </lineage>
</organism>
<evidence type="ECO:0000313" key="2">
    <source>
        <dbReference type="Proteomes" id="UP001359886"/>
    </source>
</evidence>
<name>A0AAW9R825_9GAMM</name>
<accession>A0AAW9R825</accession>
<evidence type="ECO:0000313" key="1">
    <source>
        <dbReference type="EMBL" id="MEJ8568797.1"/>
    </source>
</evidence>
<reference evidence="1 2" key="1">
    <citation type="submission" date="2024-02" db="EMBL/GenBank/DDBJ databases">
        <title>A novel Wenzhouxiangellaceae bacterium, isolated from coastal sediments.</title>
        <authorList>
            <person name="Du Z.-J."/>
            <person name="Ye Y.-Q."/>
            <person name="Zhang X.-Y."/>
        </authorList>
    </citation>
    <scope>NUCLEOTIDE SEQUENCE [LARGE SCALE GENOMIC DNA]</scope>
    <source>
        <strain evidence="1 2">CH-27</strain>
    </source>
</reference>
<dbReference type="RefSeq" id="WP_354696118.1">
    <property type="nucleotide sequence ID" value="NZ_JAZHOG010000009.1"/>
</dbReference>
<protein>
    <submittedName>
        <fullName evidence="1">Uncharacterized protein</fullName>
    </submittedName>
</protein>
<proteinExistence type="predicted"/>
<keyword evidence="2" id="KW-1185">Reference proteome</keyword>
<dbReference type="Proteomes" id="UP001359886">
    <property type="component" value="Unassembled WGS sequence"/>
</dbReference>